<evidence type="ECO:0000313" key="6">
    <source>
        <dbReference type="Proteomes" id="UP001152484"/>
    </source>
</evidence>
<dbReference type="GO" id="GO:0005765">
    <property type="term" value="C:lysosomal membrane"/>
    <property type="evidence" value="ECO:0007669"/>
    <property type="project" value="UniProtKB-SubCell"/>
</dbReference>
<comment type="similarity">
    <text evidence="2">Belongs to the BORCS8 family.</text>
</comment>
<comment type="subcellular location">
    <subcellularLocation>
        <location evidence="1">Lysosome membrane</location>
    </subcellularLocation>
</comment>
<proteinExistence type="inferred from homology"/>
<keyword evidence="4" id="KW-0458">Lysosome</keyword>
<dbReference type="OrthoDB" id="19830at2759"/>
<evidence type="ECO:0000256" key="1">
    <source>
        <dbReference type="ARBA" id="ARBA00004656"/>
    </source>
</evidence>
<sequence>MHELCMVDGFVDITNNLGDMIKYLANEPSVGLFYIQQHTHNAIPNLVNLNKNVVEKSHEVILHMEDLEDSITVMRSMKAFGFSIAEEMNKDIKYSLSVMTASQPKKGLLNITIPRGSFGIGSVSTNSNLDGSDNNSSYLSSVLKSARRKASSFKWAQLETKVPSSPTFAKASTDQLLSFSSKFEEFRATREAELEEWLEGGRCDQ</sequence>
<dbReference type="EMBL" id="CAMAPE010000077">
    <property type="protein sequence ID" value="CAH9118964.1"/>
    <property type="molecule type" value="Genomic_DNA"/>
</dbReference>
<comment type="caution">
    <text evidence="5">The sequence shown here is derived from an EMBL/GenBank/DDBJ whole genome shotgun (WGS) entry which is preliminary data.</text>
</comment>
<dbReference type="PANTHER" id="PTHR21146:SF0">
    <property type="entry name" value="BLOC-1-RELATED COMPLEX SUBUNIT 8"/>
    <property type="match status" value="1"/>
</dbReference>
<evidence type="ECO:0000256" key="3">
    <source>
        <dbReference type="ARBA" id="ARBA00023136"/>
    </source>
</evidence>
<dbReference type="InterPro" id="IPR019320">
    <property type="entry name" value="BORCS8"/>
</dbReference>
<dbReference type="Pfam" id="PF10167">
    <property type="entry name" value="BORCS8"/>
    <property type="match status" value="1"/>
</dbReference>
<accession>A0A9P1ENT5</accession>
<evidence type="ECO:0000256" key="4">
    <source>
        <dbReference type="ARBA" id="ARBA00023228"/>
    </source>
</evidence>
<reference evidence="5" key="1">
    <citation type="submission" date="2022-07" db="EMBL/GenBank/DDBJ databases">
        <authorList>
            <person name="Macas J."/>
            <person name="Novak P."/>
            <person name="Neumann P."/>
        </authorList>
    </citation>
    <scope>NUCLEOTIDE SEQUENCE</scope>
</reference>
<name>A0A9P1ENT5_CUSEU</name>
<protein>
    <submittedName>
        <fullName evidence="5">Uncharacterized protein</fullName>
    </submittedName>
</protein>
<evidence type="ECO:0000256" key="2">
    <source>
        <dbReference type="ARBA" id="ARBA00010463"/>
    </source>
</evidence>
<evidence type="ECO:0000313" key="5">
    <source>
        <dbReference type="EMBL" id="CAH9118964.1"/>
    </source>
</evidence>
<gene>
    <name evidence="5" type="ORF">CEURO_LOCUS22151</name>
</gene>
<dbReference type="AlphaFoldDB" id="A0A9P1ENT5"/>
<organism evidence="5 6">
    <name type="scientific">Cuscuta europaea</name>
    <name type="common">European dodder</name>
    <dbReference type="NCBI Taxonomy" id="41803"/>
    <lineage>
        <taxon>Eukaryota</taxon>
        <taxon>Viridiplantae</taxon>
        <taxon>Streptophyta</taxon>
        <taxon>Embryophyta</taxon>
        <taxon>Tracheophyta</taxon>
        <taxon>Spermatophyta</taxon>
        <taxon>Magnoliopsida</taxon>
        <taxon>eudicotyledons</taxon>
        <taxon>Gunneridae</taxon>
        <taxon>Pentapetalae</taxon>
        <taxon>asterids</taxon>
        <taxon>lamiids</taxon>
        <taxon>Solanales</taxon>
        <taxon>Convolvulaceae</taxon>
        <taxon>Cuscuteae</taxon>
        <taxon>Cuscuta</taxon>
        <taxon>Cuscuta subgen. Cuscuta</taxon>
    </lineage>
</organism>
<dbReference type="Proteomes" id="UP001152484">
    <property type="component" value="Unassembled WGS sequence"/>
</dbReference>
<keyword evidence="3" id="KW-0472">Membrane</keyword>
<keyword evidence="6" id="KW-1185">Reference proteome</keyword>
<dbReference type="PANTHER" id="PTHR21146">
    <property type="entry name" value="MEF2B PROTEIN"/>
    <property type="match status" value="1"/>
</dbReference>